<reference evidence="4 5" key="1">
    <citation type="submission" date="2021-01" db="EMBL/GenBank/DDBJ databases">
        <title>Whole genome shotgun sequence of Actinoplanes palleronii NBRC 14916.</title>
        <authorList>
            <person name="Komaki H."/>
            <person name="Tamura T."/>
        </authorList>
    </citation>
    <scope>NUCLEOTIDE SEQUENCE [LARGE SCALE GENOMIC DNA]</scope>
    <source>
        <strain evidence="4 5">NBRC 14916</strain>
    </source>
</reference>
<feature type="domain" description="HTH tetR-type" evidence="2">
    <location>
        <begin position="20"/>
        <end position="60"/>
    </location>
</feature>
<evidence type="ECO:0000313" key="4">
    <source>
        <dbReference type="EMBL" id="GIE65981.1"/>
    </source>
</evidence>
<protein>
    <recommendedName>
        <fullName evidence="6">QsdR TetR regulatory C-terminal domain-containing protein</fullName>
    </recommendedName>
</protein>
<dbReference type="Proteomes" id="UP000624709">
    <property type="component" value="Unassembled WGS sequence"/>
</dbReference>
<evidence type="ECO:0008006" key="6">
    <source>
        <dbReference type="Google" id="ProtNLM"/>
    </source>
</evidence>
<organism evidence="4 5">
    <name type="scientific">Actinoplanes palleronii</name>
    <dbReference type="NCBI Taxonomy" id="113570"/>
    <lineage>
        <taxon>Bacteria</taxon>
        <taxon>Bacillati</taxon>
        <taxon>Actinomycetota</taxon>
        <taxon>Actinomycetes</taxon>
        <taxon>Micromonosporales</taxon>
        <taxon>Micromonosporaceae</taxon>
        <taxon>Actinoplanes</taxon>
    </lineage>
</organism>
<dbReference type="Gene3D" id="1.10.357.10">
    <property type="entry name" value="Tetracycline Repressor, domain 2"/>
    <property type="match status" value="1"/>
</dbReference>
<evidence type="ECO:0000259" key="3">
    <source>
        <dbReference type="Pfam" id="PF18598"/>
    </source>
</evidence>
<accession>A0ABQ4B6B2</accession>
<dbReference type="InterPro" id="IPR001647">
    <property type="entry name" value="HTH_TetR"/>
</dbReference>
<proteinExistence type="predicted"/>
<dbReference type="InterPro" id="IPR009057">
    <property type="entry name" value="Homeodomain-like_sf"/>
</dbReference>
<gene>
    <name evidence="4" type="ORF">Apa02nite_020890</name>
</gene>
<dbReference type="Pfam" id="PF00440">
    <property type="entry name" value="TetR_N"/>
    <property type="match status" value="1"/>
</dbReference>
<feature type="domain" description="QsdR TetR regulatory C-terminal" evidence="3">
    <location>
        <begin position="82"/>
        <end position="187"/>
    </location>
</feature>
<dbReference type="EMBL" id="BOMS01000026">
    <property type="protein sequence ID" value="GIE65981.1"/>
    <property type="molecule type" value="Genomic_DNA"/>
</dbReference>
<dbReference type="RefSeq" id="WP_203824841.1">
    <property type="nucleotide sequence ID" value="NZ_BAAATY010000004.1"/>
</dbReference>
<keyword evidence="1" id="KW-0238">DNA-binding</keyword>
<comment type="caution">
    <text evidence="4">The sequence shown here is derived from an EMBL/GenBank/DDBJ whole genome shotgun (WGS) entry which is preliminary data.</text>
</comment>
<name>A0ABQ4B6B2_9ACTN</name>
<dbReference type="Pfam" id="PF18598">
    <property type="entry name" value="TetR_C_36"/>
    <property type="match status" value="1"/>
</dbReference>
<evidence type="ECO:0000313" key="5">
    <source>
        <dbReference type="Proteomes" id="UP000624709"/>
    </source>
</evidence>
<keyword evidence="5" id="KW-1185">Reference proteome</keyword>
<sequence length="190" mass="20820">MAAEESARRVVAPREVVRGAAMHFLQHAGLDMDALAAELNVSRATLYRVAGSRDELLAEALWAIDRKLFADAAAENPPRDVESVIELTRTFAEWLAGPSPLRQFFRAEPETATRLFISPVHGVYRRSVEAQRDIFVAAGVLPDLTPDELLARSAVYVRIVESVLFGDLIGPIAVDFAVVEPALRSLLNGE</sequence>
<evidence type="ECO:0000256" key="1">
    <source>
        <dbReference type="ARBA" id="ARBA00023125"/>
    </source>
</evidence>
<dbReference type="InterPro" id="IPR041485">
    <property type="entry name" value="TetR_C_36"/>
</dbReference>
<dbReference type="SUPFAM" id="SSF46689">
    <property type="entry name" value="Homeodomain-like"/>
    <property type="match status" value="1"/>
</dbReference>
<evidence type="ECO:0000259" key="2">
    <source>
        <dbReference type="Pfam" id="PF00440"/>
    </source>
</evidence>